<evidence type="ECO:0000313" key="4">
    <source>
        <dbReference type="EMBL" id="TGY90548.1"/>
    </source>
</evidence>
<feature type="chain" id="PRO_5020782728" evidence="2">
    <location>
        <begin position="23"/>
        <end position="380"/>
    </location>
</feature>
<feature type="domain" description="PBP" evidence="3">
    <location>
        <begin position="24"/>
        <end position="340"/>
    </location>
</feature>
<dbReference type="PANTHER" id="PTHR30570">
    <property type="entry name" value="PERIPLASMIC PHOSPHATE BINDING COMPONENT OF PHOSPHATE ABC TRANSPORTER"/>
    <property type="match status" value="1"/>
</dbReference>
<evidence type="ECO:0000256" key="1">
    <source>
        <dbReference type="ARBA" id="ARBA00022729"/>
    </source>
</evidence>
<sequence length="380" mass="40380">MKKLLSLTAAAAVLAAAGVAGASAIQSREVLRIVGSSTVFPFTTAVAENFGAKTRYATPVVESTGTGGGMNLFCAGVGMSHPDITGASRRMKVSEYRRCQDNGVTDITEIMIGFDGIVIGNAIQSPQAELDRRSLYLALAAEIPAPVDAQGNALVTESGALLPGASFSQVAGYSCETIVANPHTRWSDIDPALPNVTIEVYGPPPTSGTRDAFVELAMHYGAEEVDCLHEMAASDGDRFEAIASRIREDGRWIDSGENDNTIVQTLANTPTAFGIFGYSFLEQNADRIQGATVGGIEPEYDAIAEGEYPISRSMYVYVKNQHADVVPGLREYVTEFTSEEAWGPFGYLAERGLIALTDTHRAEEAASARALTPMDGPPVE</sequence>
<feature type="signal peptide" evidence="2">
    <location>
        <begin position="1"/>
        <end position="22"/>
    </location>
</feature>
<dbReference type="Proteomes" id="UP000308054">
    <property type="component" value="Unassembled WGS sequence"/>
</dbReference>
<dbReference type="SUPFAM" id="SSF53850">
    <property type="entry name" value="Periplasmic binding protein-like II"/>
    <property type="match status" value="1"/>
</dbReference>
<dbReference type="OrthoDB" id="9790048at2"/>
<gene>
    <name evidence="4" type="ORF">E5163_05350</name>
</gene>
<proteinExistence type="predicted"/>
<evidence type="ECO:0000313" key="5">
    <source>
        <dbReference type="Proteomes" id="UP000308054"/>
    </source>
</evidence>
<dbReference type="EMBL" id="SRXW01000001">
    <property type="protein sequence ID" value="TGY90548.1"/>
    <property type="molecule type" value="Genomic_DNA"/>
</dbReference>
<keyword evidence="1 2" id="KW-0732">Signal</keyword>
<keyword evidence="5" id="KW-1185">Reference proteome</keyword>
<dbReference type="Gene3D" id="3.40.190.10">
    <property type="entry name" value="Periplasmic binding protein-like II"/>
    <property type="match status" value="2"/>
</dbReference>
<protein>
    <submittedName>
        <fullName evidence="4">Phosphate ABC transporter substrate-binding protein</fullName>
    </submittedName>
</protein>
<accession>A0A4S2H529</accession>
<reference evidence="4 5" key="1">
    <citation type="journal article" date="2017" name="Int. J. Syst. Evol. Microbiol.">
        <title>Marinicauda algicola sp. nov., isolated from a marine red alga Rhodosorus marinus.</title>
        <authorList>
            <person name="Jeong S.E."/>
            <person name="Jeon S.H."/>
            <person name="Chun B.H."/>
            <person name="Kim D.W."/>
            <person name="Jeon C.O."/>
        </authorList>
    </citation>
    <scope>NUCLEOTIDE SEQUENCE [LARGE SCALE GENOMIC DNA]</scope>
    <source>
        <strain evidence="4 5">JCM 31718</strain>
    </source>
</reference>
<comment type="caution">
    <text evidence="4">The sequence shown here is derived from an EMBL/GenBank/DDBJ whole genome shotgun (WGS) entry which is preliminary data.</text>
</comment>
<dbReference type="Pfam" id="PF12849">
    <property type="entry name" value="PBP_like_2"/>
    <property type="match status" value="1"/>
</dbReference>
<dbReference type="InterPro" id="IPR024370">
    <property type="entry name" value="PBP_domain"/>
</dbReference>
<name>A0A4S2H529_9PROT</name>
<dbReference type="PANTHER" id="PTHR30570:SF1">
    <property type="entry name" value="PHOSPHATE-BINDING PROTEIN PSTS"/>
    <property type="match status" value="1"/>
</dbReference>
<dbReference type="RefSeq" id="WP_135995046.1">
    <property type="nucleotide sequence ID" value="NZ_CP071057.1"/>
</dbReference>
<dbReference type="InterPro" id="IPR050811">
    <property type="entry name" value="Phosphate_ABC_transporter"/>
</dbReference>
<evidence type="ECO:0000259" key="3">
    <source>
        <dbReference type="Pfam" id="PF12849"/>
    </source>
</evidence>
<evidence type="ECO:0000256" key="2">
    <source>
        <dbReference type="SAM" id="SignalP"/>
    </source>
</evidence>
<organism evidence="4 5">
    <name type="scientific">Marinicauda algicola</name>
    <dbReference type="NCBI Taxonomy" id="2029849"/>
    <lineage>
        <taxon>Bacteria</taxon>
        <taxon>Pseudomonadati</taxon>
        <taxon>Pseudomonadota</taxon>
        <taxon>Alphaproteobacteria</taxon>
        <taxon>Maricaulales</taxon>
        <taxon>Maricaulaceae</taxon>
        <taxon>Marinicauda</taxon>
    </lineage>
</organism>
<dbReference type="AlphaFoldDB" id="A0A4S2H529"/>